<evidence type="ECO:0000256" key="3">
    <source>
        <dbReference type="ARBA" id="ARBA00022737"/>
    </source>
</evidence>
<dbReference type="Gene3D" id="3.30.160.60">
    <property type="entry name" value="Classic Zinc Finger"/>
    <property type="match status" value="1"/>
</dbReference>
<dbReference type="SUPFAM" id="SSF57667">
    <property type="entry name" value="beta-beta-alpha zinc fingers"/>
    <property type="match status" value="2"/>
</dbReference>
<dbReference type="GO" id="GO:0005654">
    <property type="term" value="C:nucleoplasm"/>
    <property type="evidence" value="ECO:0007669"/>
    <property type="project" value="TreeGrafter"/>
</dbReference>
<accession>R7TY99</accession>
<evidence type="ECO:0000256" key="1">
    <source>
        <dbReference type="ARBA" id="ARBA00004123"/>
    </source>
</evidence>
<evidence type="ECO:0000256" key="4">
    <source>
        <dbReference type="ARBA" id="ARBA00022833"/>
    </source>
</evidence>
<feature type="non-terminal residue" evidence="10">
    <location>
        <position position="88"/>
    </location>
</feature>
<dbReference type="PROSITE" id="PS00028">
    <property type="entry name" value="ZINC_FINGER_C2H2_1"/>
    <property type="match status" value="2"/>
</dbReference>
<reference evidence="10 12" key="2">
    <citation type="journal article" date="2013" name="Nature">
        <title>Insights into bilaterian evolution from three spiralian genomes.</title>
        <authorList>
            <person name="Simakov O."/>
            <person name="Marletaz F."/>
            <person name="Cho S.J."/>
            <person name="Edsinger-Gonzales E."/>
            <person name="Havlak P."/>
            <person name="Hellsten U."/>
            <person name="Kuo D.H."/>
            <person name="Larsson T."/>
            <person name="Lv J."/>
            <person name="Arendt D."/>
            <person name="Savage R."/>
            <person name="Osoegawa K."/>
            <person name="de Jong P."/>
            <person name="Grimwood J."/>
            <person name="Chapman J.A."/>
            <person name="Shapiro H."/>
            <person name="Aerts A."/>
            <person name="Otillar R.P."/>
            <person name="Terry A.Y."/>
            <person name="Boore J.L."/>
            <person name="Grigoriev I.V."/>
            <person name="Lindberg D.R."/>
            <person name="Seaver E.C."/>
            <person name="Weisblat D.A."/>
            <person name="Putnam N.H."/>
            <person name="Rokhsar D.S."/>
        </authorList>
    </citation>
    <scope>NUCLEOTIDE SEQUENCE</scope>
    <source>
        <strain evidence="10 12">I ESC-2004</strain>
    </source>
</reference>
<dbReference type="Pfam" id="PF12874">
    <property type="entry name" value="zf-met"/>
    <property type="match status" value="1"/>
</dbReference>
<evidence type="ECO:0000256" key="6">
    <source>
        <dbReference type="ARBA" id="ARBA00023163"/>
    </source>
</evidence>
<evidence type="ECO:0000259" key="9">
    <source>
        <dbReference type="PROSITE" id="PS50157"/>
    </source>
</evidence>
<evidence type="ECO:0000256" key="2">
    <source>
        <dbReference type="ARBA" id="ARBA00022723"/>
    </source>
</evidence>
<dbReference type="GO" id="GO:0001227">
    <property type="term" value="F:DNA-binding transcription repressor activity, RNA polymerase II-specific"/>
    <property type="evidence" value="ECO:0007669"/>
    <property type="project" value="TreeGrafter"/>
</dbReference>
<dbReference type="PANTHER" id="PTHR24399">
    <property type="entry name" value="ZINC FINGER AND BTB DOMAIN-CONTAINING"/>
    <property type="match status" value="1"/>
</dbReference>
<protein>
    <recommendedName>
        <fullName evidence="9">C2H2-type domain-containing protein</fullName>
    </recommendedName>
</protein>
<dbReference type="PANTHER" id="PTHR24399:SF23">
    <property type="entry name" value="C2H2-TYPE DOMAIN-CONTAINING PROTEIN"/>
    <property type="match status" value="1"/>
</dbReference>
<dbReference type="InterPro" id="IPR013087">
    <property type="entry name" value="Znf_C2H2_type"/>
</dbReference>
<evidence type="ECO:0000313" key="11">
    <source>
        <dbReference type="EnsemblMetazoa" id="CapteP87057"/>
    </source>
</evidence>
<dbReference type="Proteomes" id="UP000014760">
    <property type="component" value="Unassembled WGS sequence"/>
</dbReference>
<dbReference type="InterPro" id="IPR036236">
    <property type="entry name" value="Znf_C2H2_sf"/>
</dbReference>
<organism evidence="10">
    <name type="scientific">Capitella teleta</name>
    <name type="common">Polychaete worm</name>
    <dbReference type="NCBI Taxonomy" id="283909"/>
    <lineage>
        <taxon>Eukaryota</taxon>
        <taxon>Metazoa</taxon>
        <taxon>Spiralia</taxon>
        <taxon>Lophotrochozoa</taxon>
        <taxon>Annelida</taxon>
        <taxon>Polychaeta</taxon>
        <taxon>Sedentaria</taxon>
        <taxon>Scolecida</taxon>
        <taxon>Capitellidae</taxon>
        <taxon>Capitella</taxon>
    </lineage>
</organism>
<keyword evidence="6" id="KW-0804">Transcription</keyword>
<dbReference type="EMBL" id="AMQN01002348">
    <property type="status" value="NOT_ANNOTATED_CDS"/>
    <property type="molecule type" value="Genomic_DNA"/>
</dbReference>
<name>R7TY99_CAPTE</name>
<dbReference type="PROSITE" id="PS50157">
    <property type="entry name" value="ZINC_FINGER_C2H2_2"/>
    <property type="match status" value="2"/>
</dbReference>
<feature type="domain" description="C2H2-type" evidence="9">
    <location>
        <begin position="32"/>
        <end position="55"/>
    </location>
</feature>
<gene>
    <name evidence="10" type="ORF">CAPTEDRAFT_87057</name>
</gene>
<dbReference type="HOGENOM" id="CLU_2475242_0_0_1"/>
<dbReference type="Pfam" id="PF00096">
    <property type="entry name" value="zf-C2H2"/>
    <property type="match status" value="1"/>
</dbReference>
<evidence type="ECO:0000313" key="12">
    <source>
        <dbReference type="Proteomes" id="UP000014760"/>
    </source>
</evidence>
<dbReference type="GO" id="GO:0008270">
    <property type="term" value="F:zinc ion binding"/>
    <property type="evidence" value="ECO:0007669"/>
    <property type="project" value="UniProtKB-KW"/>
</dbReference>
<keyword evidence="5" id="KW-0805">Transcription regulation</keyword>
<dbReference type="STRING" id="283909.R7TY99"/>
<sequence>KLYECSMCGFGSVFEDVYLEHKKTHGPGQKNYTCAECGKSFRSKSGLHMHQRKQHGFVPLKHYHCELCQKTYTERSRYDKHMKNKHSG</sequence>
<reference evidence="11" key="3">
    <citation type="submission" date="2015-06" db="UniProtKB">
        <authorList>
            <consortium name="EnsemblMetazoa"/>
        </authorList>
    </citation>
    <scope>IDENTIFICATION</scope>
</reference>
<dbReference type="EMBL" id="KB308962">
    <property type="protein sequence ID" value="ELT95940.1"/>
    <property type="molecule type" value="Genomic_DNA"/>
</dbReference>
<dbReference type="EnsemblMetazoa" id="CapteT87057">
    <property type="protein sequence ID" value="CapteP87057"/>
    <property type="gene ID" value="CapteG87057"/>
</dbReference>
<dbReference type="AlphaFoldDB" id="R7TY99"/>
<keyword evidence="8" id="KW-0863">Zinc-finger</keyword>
<feature type="domain" description="C2H2-type" evidence="9">
    <location>
        <begin position="63"/>
        <end position="88"/>
    </location>
</feature>
<evidence type="ECO:0000256" key="5">
    <source>
        <dbReference type="ARBA" id="ARBA00023015"/>
    </source>
</evidence>
<keyword evidence="12" id="KW-1185">Reference proteome</keyword>
<reference evidence="12" key="1">
    <citation type="submission" date="2012-12" db="EMBL/GenBank/DDBJ databases">
        <authorList>
            <person name="Hellsten U."/>
            <person name="Grimwood J."/>
            <person name="Chapman J.A."/>
            <person name="Shapiro H."/>
            <person name="Aerts A."/>
            <person name="Otillar R.P."/>
            <person name="Terry A.Y."/>
            <person name="Boore J.L."/>
            <person name="Simakov O."/>
            <person name="Marletaz F."/>
            <person name="Cho S.-J."/>
            <person name="Edsinger-Gonzales E."/>
            <person name="Havlak P."/>
            <person name="Kuo D.-H."/>
            <person name="Larsson T."/>
            <person name="Lv J."/>
            <person name="Arendt D."/>
            <person name="Savage R."/>
            <person name="Osoegawa K."/>
            <person name="de Jong P."/>
            <person name="Lindberg D.R."/>
            <person name="Seaver E.C."/>
            <person name="Weisblat D.A."/>
            <person name="Putnam N.H."/>
            <person name="Grigoriev I.V."/>
            <person name="Rokhsar D.S."/>
        </authorList>
    </citation>
    <scope>NUCLEOTIDE SEQUENCE</scope>
    <source>
        <strain evidence="12">I ESC-2004</strain>
    </source>
</reference>
<evidence type="ECO:0000256" key="7">
    <source>
        <dbReference type="ARBA" id="ARBA00023242"/>
    </source>
</evidence>
<comment type="subcellular location">
    <subcellularLocation>
        <location evidence="1">Nucleus</location>
    </subcellularLocation>
</comment>
<keyword evidence="7" id="KW-0539">Nucleus</keyword>
<keyword evidence="3" id="KW-0677">Repeat</keyword>
<dbReference type="FunFam" id="3.30.160.60:FF:001171">
    <property type="entry name" value="Zinc finger protein 236"/>
    <property type="match status" value="1"/>
</dbReference>
<keyword evidence="4" id="KW-0862">Zinc</keyword>
<dbReference type="GO" id="GO:0000978">
    <property type="term" value="F:RNA polymerase II cis-regulatory region sequence-specific DNA binding"/>
    <property type="evidence" value="ECO:0007669"/>
    <property type="project" value="TreeGrafter"/>
</dbReference>
<dbReference type="SMART" id="SM00355">
    <property type="entry name" value="ZnF_C2H2"/>
    <property type="match status" value="3"/>
</dbReference>
<dbReference type="OrthoDB" id="6226898at2759"/>
<keyword evidence="2" id="KW-0479">Metal-binding</keyword>
<proteinExistence type="predicted"/>
<evidence type="ECO:0000313" key="10">
    <source>
        <dbReference type="EMBL" id="ELT95940.1"/>
    </source>
</evidence>
<feature type="non-terminal residue" evidence="10">
    <location>
        <position position="1"/>
    </location>
</feature>
<evidence type="ECO:0000256" key="8">
    <source>
        <dbReference type="PROSITE-ProRule" id="PRU00042"/>
    </source>
</evidence>